<keyword evidence="11" id="KW-1185">Reference proteome</keyword>
<dbReference type="SUPFAM" id="SSF55785">
    <property type="entry name" value="PYP-like sensor domain (PAS domain)"/>
    <property type="match status" value="2"/>
</dbReference>
<evidence type="ECO:0000259" key="8">
    <source>
        <dbReference type="PROSITE" id="PS50109"/>
    </source>
</evidence>
<dbReference type="Pfam" id="PF00989">
    <property type="entry name" value="PAS"/>
    <property type="match status" value="1"/>
</dbReference>
<dbReference type="GO" id="GO:0005886">
    <property type="term" value="C:plasma membrane"/>
    <property type="evidence" value="ECO:0007669"/>
    <property type="project" value="TreeGrafter"/>
</dbReference>
<dbReference type="InterPro" id="IPR035965">
    <property type="entry name" value="PAS-like_dom_sf"/>
</dbReference>
<dbReference type="SUPFAM" id="SSF47384">
    <property type="entry name" value="Homodimeric domain of signal transducing histidine kinase"/>
    <property type="match status" value="1"/>
</dbReference>
<dbReference type="GO" id="GO:0009927">
    <property type="term" value="F:histidine phosphotransfer kinase activity"/>
    <property type="evidence" value="ECO:0007669"/>
    <property type="project" value="TreeGrafter"/>
</dbReference>
<dbReference type="InterPro" id="IPR004358">
    <property type="entry name" value="Sig_transdc_His_kin-like_C"/>
</dbReference>
<dbReference type="PANTHER" id="PTHR43047:SF9">
    <property type="entry name" value="HISTIDINE KINASE"/>
    <property type="match status" value="1"/>
</dbReference>
<dbReference type="SUPFAM" id="SSF52172">
    <property type="entry name" value="CheY-like"/>
    <property type="match status" value="1"/>
</dbReference>
<dbReference type="InterPro" id="IPR003661">
    <property type="entry name" value="HisK_dim/P_dom"/>
</dbReference>
<accession>A0A917C687</accession>
<dbReference type="AlphaFoldDB" id="A0A917C687"/>
<evidence type="ECO:0000259" key="9">
    <source>
        <dbReference type="PROSITE" id="PS50110"/>
    </source>
</evidence>
<protein>
    <recommendedName>
        <fullName evidence="2">histidine kinase</fullName>
        <ecNumber evidence="2">2.7.13.3</ecNumber>
    </recommendedName>
</protein>
<dbReference type="GO" id="GO:0006355">
    <property type="term" value="P:regulation of DNA-templated transcription"/>
    <property type="evidence" value="ECO:0007669"/>
    <property type="project" value="InterPro"/>
</dbReference>
<keyword evidence="5" id="KW-0418">Kinase</keyword>
<dbReference type="Pfam" id="PF00512">
    <property type="entry name" value="HisKA"/>
    <property type="match status" value="1"/>
</dbReference>
<evidence type="ECO:0000313" key="10">
    <source>
        <dbReference type="EMBL" id="GGF72348.1"/>
    </source>
</evidence>
<evidence type="ECO:0000256" key="1">
    <source>
        <dbReference type="ARBA" id="ARBA00000085"/>
    </source>
</evidence>
<dbReference type="InterPro" id="IPR005467">
    <property type="entry name" value="His_kinase_dom"/>
</dbReference>
<evidence type="ECO:0000256" key="6">
    <source>
        <dbReference type="PROSITE-ProRule" id="PRU00169"/>
    </source>
</evidence>
<sequence>MTLPDQNNRLAALEAENKRLKEEVERARLSERRFLDALRLSPMAMCHHDRDLRYTWLYNGHMGFVQDDVIGLTDWDILDKDLADRMGTIKRRVLETGRGERVEMPTVAGDENSEYFDLVVEPLKDEATGDIVGLSCSGIDVTQDRRRREAYKASEENLRFIFNASPMPIVVVEQHDDRVLFFNRAAQAVFNLENNQKIFDELDLPADVRQNLIDQQGIEDYKLSFCNRTGEILVLTLSCTPIFYDGLSAFLCTFHNLTKEVHYQRQLEEAKEKAELASLAKSQFLAAASHDLRQPLHAIGLLLGVLEQHIPGPEGLQVLERVMTSLETMNELFSGILDISKLDANAVPVRLEPVNVARCFESLEDEFAPIAASKGLKLVFVKSSLWILSDPLQFDRILRNLIANAVRYTQSGRILVGARREGERLRICVLDTGIGIEEKDHEIIFQEFRQIGNRERDRRKGLGLGLAICERVAKLLKTKIQLTSVLGKGSMFSFDVQTCEVKESERANTSRAGGSVLQGKRILFIEDEIDVQTATKYMLEAWGCVTFLAATEQEALEFCTQVDQGLPFDAIVADFRLRGEETGLDVILSLRRKLGVNVPAIVLSGETAASLIRKLEIQNVPLLTKPVMPANLREALNNLVT</sequence>
<comment type="caution">
    <text evidence="10">The sequence shown here is derived from an EMBL/GenBank/DDBJ whole genome shotgun (WGS) entry which is preliminary data.</text>
</comment>
<dbReference type="CDD" id="cd00156">
    <property type="entry name" value="REC"/>
    <property type="match status" value="1"/>
</dbReference>
<dbReference type="Pfam" id="PF02518">
    <property type="entry name" value="HATPase_c"/>
    <property type="match status" value="1"/>
</dbReference>
<comment type="catalytic activity">
    <reaction evidence="1">
        <text>ATP + protein L-histidine = ADP + protein N-phospho-L-histidine.</text>
        <dbReference type="EC" id="2.7.13.3"/>
    </reaction>
</comment>
<evidence type="ECO:0000256" key="3">
    <source>
        <dbReference type="ARBA" id="ARBA00022553"/>
    </source>
</evidence>
<keyword evidence="3 6" id="KW-0597">Phosphoprotein</keyword>
<dbReference type="Gene3D" id="3.30.565.10">
    <property type="entry name" value="Histidine kinase-like ATPase, C-terminal domain"/>
    <property type="match status" value="1"/>
</dbReference>
<dbReference type="PROSITE" id="PS50110">
    <property type="entry name" value="RESPONSE_REGULATORY"/>
    <property type="match status" value="1"/>
</dbReference>
<evidence type="ECO:0000256" key="5">
    <source>
        <dbReference type="ARBA" id="ARBA00022777"/>
    </source>
</evidence>
<dbReference type="InterPro" id="IPR036890">
    <property type="entry name" value="HATPase_C_sf"/>
</dbReference>
<dbReference type="PANTHER" id="PTHR43047">
    <property type="entry name" value="TWO-COMPONENT HISTIDINE PROTEIN KINASE"/>
    <property type="match status" value="1"/>
</dbReference>
<dbReference type="Proteomes" id="UP000632498">
    <property type="component" value="Unassembled WGS sequence"/>
</dbReference>
<dbReference type="PROSITE" id="PS50109">
    <property type="entry name" value="HIS_KIN"/>
    <property type="match status" value="1"/>
</dbReference>
<dbReference type="EC" id="2.7.13.3" evidence="2"/>
<dbReference type="InterPro" id="IPR001789">
    <property type="entry name" value="Sig_transdc_resp-reg_receiver"/>
</dbReference>
<proteinExistence type="predicted"/>
<dbReference type="Gene3D" id="3.30.450.20">
    <property type="entry name" value="PAS domain"/>
    <property type="match status" value="2"/>
</dbReference>
<evidence type="ECO:0000256" key="7">
    <source>
        <dbReference type="SAM" id="Coils"/>
    </source>
</evidence>
<dbReference type="CDD" id="cd00082">
    <property type="entry name" value="HisKA"/>
    <property type="match status" value="1"/>
</dbReference>
<reference evidence="10" key="2">
    <citation type="submission" date="2020-09" db="EMBL/GenBank/DDBJ databases">
        <authorList>
            <person name="Sun Q."/>
            <person name="Zhou Y."/>
        </authorList>
    </citation>
    <scope>NUCLEOTIDE SEQUENCE</scope>
    <source>
        <strain evidence="10">CGMCC 1.15254</strain>
    </source>
</reference>
<name>A0A917C687_9PROT</name>
<dbReference type="InterPro" id="IPR013767">
    <property type="entry name" value="PAS_fold"/>
</dbReference>
<dbReference type="InterPro" id="IPR036097">
    <property type="entry name" value="HisK_dim/P_sf"/>
</dbReference>
<keyword evidence="4" id="KW-0808">Transferase</keyword>
<dbReference type="PRINTS" id="PR00344">
    <property type="entry name" value="BCTRLSENSOR"/>
</dbReference>
<reference evidence="10" key="1">
    <citation type="journal article" date="2014" name="Int. J. Syst. Evol. Microbiol.">
        <title>Complete genome sequence of Corynebacterium casei LMG S-19264T (=DSM 44701T), isolated from a smear-ripened cheese.</title>
        <authorList>
            <consortium name="US DOE Joint Genome Institute (JGI-PGF)"/>
            <person name="Walter F."/>
            <person name="Albersmeier A."/>
            <person name="Kalinowski J."/>
            <person name="Ruckert C."/>
        </authorList>
    </citation>
    <scope>NUCLEOTIDE SEQUENCE</scope>
    <source>
        <strain evidence="10">CGMCC 1.15254</strain>
    </source>
</reference>
<feature type="domain" description="Histidine kinase" evidence="8">
    <location>
        <begin position="287"/>
        <end position="500"/>
    </location>
</feature>
<evidence type="ECO:0000256" key="4">
    <source>
        <dbReference type="ARBA" id="ARBA00022679"/>
    </source>
</evidence>
<dbReference type="Pfam" id="PF08448">
    <property type="entry name" value="PAS_4"/>
    <property type="match status" value="1"/>
</dbReference>
<dbReference type="EMBL" id="BMHV01000024">
    <property type="protein sequence ID" value="GGF72348.1"/>
    <property type="molecule type" value="Genomic_DNA"/>
</dbReference>
<evidence type="ECO:0000313" key="11">
    <source>
        <dbReference type="Proteomes" id="UP000632498"/>
    </source>
</evidence>
<dbReference type="Gene3D" id="3.40.50.2300">
    <property type="match status" value="1"/>
</dbReference>
<dbReference type="Gene3D" id="1.10.287.130">
    <property type="match status" value="1"/>
</dbReference>
<dbReference type="RefSeq" id="WP_188666358.1">
    <property type="nucleotide sequence ID" value="NZ_BMHV01000024.1"/>
</dbReference>
<gene>
    <name evidence="10" type="ORF">GCM10011332_27910</name>
</gene>
<feature type="modified residue" description="4-aspartylphosphate" evidence="6">
    <location>
        <position position="574"/>
    </location>
</feature>
<dbReference type="GO" id="GO:0000155">
    <property type="term" value="F:phosphorelay sensor kinase activity"/>
    <property type="evidence" value="ECO:0007669"/>
    <property type="project" value="InterPro"/>
</dbReference>
<dbReference type="InterPro" id="IPR011006">
    <property type="entry name" value="CheY-like_superfamily"/>
</dbReference>
<evidence type="ECO:0000256" key="2">
    <source>
        <dbReference type="ARBA" id="ARBA00012438"/>
    </source>
</evidence>
<dbReference type="Pfam" id="PF00072">
    <property type="entry name" value="Response_reg"/>
    <property type="match status" value="1"/>
</dbReference>
<dbReference type="SMART" id="SM00388">
    <property type="entry name" value="HisKA"/>
    <property type="match status" value="1"/>
</dbReference>
<dbReference type="SMART" id="SM00387">
    <property type="entry name" value="HATPase_c"/>
    <property type="match status" value="1"/>
</dbReference>
<dbReference type="SUPFAM" id="SSF55874">
    <property type="entry name" value="ATPase domain of HSP90 chaperone/DNA topoisomerase II/histidine kinase"/>
    <property type="match status" value="1"/>
</dbReference>
<keyword evidence="7" id="KW-0175">Coiled coil</keyword>
<organism evidence="10 11">
    <name type="scientific">Terasakiella brassicae</name>
    <dbReference type="NCBI Taxonomy" id="1634917"/>
    <lineage>
        <taxon>Bacteria</taxon>
        <taxon>Pseudomonadati</taxon>
        <taxon>Pseudomonadota</taxon>
        <taxon>Alphaproteobacteria</taxon>
        <taxon>Rhodospirillales</taxon>
        <taxon>Terasakiellaceae</taxon>
        <taxon>Terasakiella</taxon>
    </lineage>
</organism>
<feature type="domain" description="Response regulatory" evidence="9">
    <location>
        <begin position="521"/>
        <end position="640"/>
    </location>
</feature>
<dbReference type="SMART" id="SM00448">
    <property type="entry name" value="REC"/>
    <property type="match status" value="1"/>
</dbReference>
<feature type="coiled-coil region" evidence="7">
    <location>
        <begin position="3"/>
        <end position="33"/>
    </location>
</feature>
<dbReference type="InterPro" id="IPR013656">
    <property type="entry name" value="PAS_4"/>
</dbReference>
<dbReference type="FunFam" id="3.30.565.10:FF:000049">
    <property type="entry name" value="Two-component sensor histidine kinase"/>
    <property type="match status" value="1"/>
</dbReference>
<dbReference type="InterPro" id="IPR003594">
    <property type="entry name" value="HATPase_dom"/>
</dbReference>